<dbReference type="Gene3D" id="3.90.220.20">
    <property type="entry name" value="DNA methylase specificity domains"/>
    <property type="match status" value="2"/>
</dbReference>
<comment type="caution">
    <text evidence="3">The sequence shown here is derived from an EMBL/GenBank/DDBJ whole genome shotgun (WGS) entry which is preliminary data.</text>
</comment>
<dbReference type="SUPFAM" id="SSF116734">
    <property type="entry name" value="DNA methylase specificity domain"/>
    <property type="match status" value="2"/>
</dbReference>
<keyword evidence="4" id="KW-1185">Reference proteome</keyword>
<dbReference type="Proteomes" id="UP001566476">
    <property type="component" value="Unassembled WGS sequence"/>
</dbReference>
<keyword evidence="2" id="KW-0238">DNA-binding</keyword>
<dbReference type="RefSeq" id="WP_370718582.1">
    <property type="nucleotide sequence ID" value="NZ_JBGGTQ010000004.1"/>
</dbReference>
<protein>
    <recommendedName>
        <fullName evidence="5">Type I restriction enzyme S subunit</fullName>
    </recommendedName>
</protein>
<organism evidence="3 4">
    <name type="scientific">Kineococcus mangrovi</name>
    <dbReference type="NCBI Taxonomy" id="1660183"/>
    <lineage>
        <taxon>Bacteria</taxon>
        <taxon>Bacillati</taxon>
        <taxon>Actinomycetota</taxon>
        <taxon>Actinomycetes</taxon>
        <taxon>Kineosporiales</taxon>
        <taxon>Kineosporiaceae</taxon>
        <taxon>Kineococcus</taxon>
    </lineage>
</organism>
<evidence type="ECO:0000313" key="4">
    <source>
        <dbReference type="Proteomes" id="UP001566476"/>
    </source>
</evidence>
<accession>A0ABV4I1J0</accession>
<dbReference type="InterPro" id="IPR052021">
    <property type="entry name" value="Type-I_RS_S_subunit"/>
</dbReference>
<dbReference type="PANTHER" id="PTHR30408:SF12">
    <property type="entry name" value="TYPE I RESTRICTION ENZYME MJAVIII SPECIFICITY SUBUNIT"/>
    <property type="match status" value="1"/>
</dbReference>
<evidence type="ECO:0000256" key="2">
    <source>
        <dbReference type="ARBA" id="ARBA00023125"/>
    </source>
</evidence>
<reference evidence="3 4" key="1">
    <citation type="submission" date="2024-07" db="EMBL/GenBank/DDBJ databases">
        <authorList>
            <person name="Thanompreechachai J."/>
            <person name="Duangmal K."/>
        </authorList>
    </citation>
    <scope>NUCLEOTIDE SEQUENCE [LARGE SCALE GENOMIC DNA]</scope>
    <source>
        <strain evidence="3 4">TBRC 1896</strain>
    </source>
</reference>
<name>A0ABV4I1J0_9ACTN</name>
<evidence type="ECO:0000256" key="1">
    <source>
        <dbReference type="ARBA" id="ARBA00022747"/>
    </source>
</evidence>
<dbReference type="CDD" id="cd17253">
    <property type="entry name" value="RMtype1_S_Eco933I-TRD2-CR2_like"/>
    <property type="match status" value="1"/>
</dbReference>
<keyword evidence="1" id="KW-0680">Restriction system</keyword>
<sequence>MKTQPLRLAAEVTLGRMRNPSSETGPNQTPYLRAANVRDGELVLKDIKMMHFDQAEQVRYSLRSGDVLVTEASGSRAQVGQTAMWDASVPGVAFQNTLVRLRARPGTHPRFLYWWSRHAHGSGLYGATAQGLAIWHLSSERVRPLPFPCLSIFQQGRTADFLDVQVGLVDQAIRMRHKQRIKIAQRSDTRVSWLLTNPRLPGGGSRANYPWLRDDGASFMKLAWVADLQSGLTIDAQRAGSVEYPYLSVANVQSDRLDLSVVKTVKLDPRVAARFMLRSGDVLVTEGGDLDKLGRGTVWRGEIDPCLHQNHVFALRPHPDRLLPEYLAALTRTHHARRYFEITGSRSTNLASTNSSKVLGFRFPLPDVARQRQILDELQLAEQDDAALDAALERQIALLQERKQALITAAVTGQFDVTTARKVSTT</sequence>
<dbReference type="PANTHER" id="PTHR30408">
    <property type="entry name" value="TYPE-1 RESTRICTION ENZYME ECOKI SPECIFICITY PROTEIN"/>
    <property type="match status" value="1"/>
</dbReference>
<gene>
    <name evidence="3" type="ORF">AB2L28_09850</name>
</gene>
<evidence type="ECO:0000313" key="3">
    <source>
        <dbReference type="EMBL" id="MEZ0492539.1"/>
    </source>
</evidence>
<dbReference type="EMBL" id="JBGGTQ010000004">
    <property type="protein sequence ID" value="MEZ0492539.1"/>
    <property type="molecule type" value="Genomic_DNA"/>
</dbReference>
<proteinExistence type="predicted"/>
<evidence type="ECO:0008006" key="5">
    <source>
        <dbReference type="Google" id="ProtNLM"/>
    </source>
</evidence>
<dbReference type="InterPro" id="IPR044946">
    <property type="entry name" value="Restrct_endonuc_typeI_TRD_sf"/>
</dbReference>